<dbReference type="Gene3D" id="3.10.310.10">
    <property type="entry name" value="Diaminopimelate Epimerase, Chain A, domain 1"/>
    <property type="match status" value="2"/>
</dbReference>
<keyword evidence="2" id="KW-0413">Isomerase</keyword>
<dbReference type="InterPro" id="IPR003719">
    <property type="entry name" value="Phenazine_PhzF-like"/>
</dbReference>
<dbReference type="PIRSF" id="PIRSF016184">
    <property type="entry name" value="PhzC_PhzF"/>
    <property type="match status" value="1"/>
</dbReference>
<organism evidence="3 4">
    <name type="scientific">Corynebacterium suedekumii</name>
    <dbReference type="NCBI Taxonomy" id="3049801"/>
    <lineage>
        <taxon>Bacteria</taxon>
        <taxon>Bacillati</taxon>
        <taxon>Actinomycetota</taxon>
        <taxon>Actinomycetes</taxon>
        <taxon>Mycobacteriales</taxon>
        <taxon>Corynebacteriaceae</taxon>
        <taxon>Corynebacterium</taxon>
    </lineage>
</organism>
<dbReference type="RefSeq" id="WP_284874313.1">
    <property type="nucleotide sequence ID" value="NZ_CP126970.1"/>
</dbReference>
<accession>A0ABY8VJH4</accession>
<dbReference type="PANTHER" id="PTHR13774">
    <property type="entry name" value="PHENAZINE BIOSYNTHESIS PROTEIN"/>
    <property type="match status" value="1"/>
</dbReference>
<gene>
    <name evidence="3" type="ORF">QP029_10875</name>
</gene>
<dbReference type="PANTHER" id="PTHR13774:SF17">
    <property type="entry name" value="PHENAZINE BIOSYNTHESIS-LIKE DOMAIN-CONTAINING PROTEIN"/>
    <property type="match status" value="1"/>
</dbReference>
<comment type="similarity">
    <text evidence="1">Belongs to the PhzF family.</text>
</comment>
<dbReference type="Pfam" id="PF02567">
    <property type="entry name" value="PhzC-PhzF"/>
    <property type="match status" value="1"/>
</dbReference>
<evidence type="ECO:0000256" key="2">
    <source>
        <dbReference type="ARBA" id="ARBA00023235"/>
    </source>
</evidence>
<dbReference type="EMBL" id="CP126970">
    <property type="protein sequence ID" value="WIM69719.1"/>
    <property type="molecule type" value="Genomic_DNA"/>
</dbReference>
<evidence type="ECO:0000313" key="4">
    <source>
        <dbReference type="Proteomes" id="UP001238805"/>
    </source>
</evidence>
<evidence type="ECO:0000313" key="3">
    <source>
        <dbReference type="EMBL" id="WIM69719.1"/>
    </source>
</evidence>
<protein>
    <submittedName>
        <fullName evidence="3">PhzF family phenazine biosynthesis protein</fullName>
    </submittedName>
</protein>
<sequence length="286" mass="30719">MHLDIAQYDSFTDTVFGGNPAAVVVLPRWLDVATLQNIAAENNLSETAFLVAELPTGAVTPPSDAPAYHLKWFTPTTEIELCGHGTLAAAAHLFATAHPEAQRLEFWTLSGWLSVTRDGDLYTLDFPADHPAELPEADADAFAAALVIDRDHIVEIRKGSSKHVVVVDSPDLVRSVRPDFGKIADLVEHGIILTADASGDGSDHDIVSRCFAPGVGIDEDPVTGSAHTVVGPYWMDQLGRTTLSAFQASARGGRLELEQRDDRVLISGHVALYLTGTITVPDTHLN</sequence>
<dbReference type="Proteomes" id="UP001238805">
    <property type="component" value="Chromosome"/>
</dbReference>
<dbReference type="NCBIfam" id="TIGR00654">
    <property type="entry name" value="PhzF_family"/>
    <property type="match status" value="1"/>
</dbReference>
<dbReference type="SUPFAM" id="SSF54506">
    <property type="entry name" value="Diaminopimelate epimerase-like"/>
    <property type="match status" value="1"/>
</dbReference>
<name>A0ABY8VJH4_9CORY</name>
<reference evidence="3 4" key="1">
    <citation type="submission" date="2023-05" db="EMBL/GenBank/DDBJ databases">
        <title>Corynebacterium suedekumii sp. nov. and Corynebacterium breve sp. nov. isolated from raw cow's milk.</title>
        <authorList>
            <person name="Baer M.K."/>
            <person name="Mehl L."/>
            <person name="Hellmuth R."/>
            <person name="Marke G."/>
            <person name="Lipski A."/>
        </authorList>
    </citation>
    <scope>NUCLEOTIDE SEQUENCE [LARGE SCALE GENOMIC DNA]</scope>
    <source>
        <strain evidence="3 4">LM112</strain>
    </source>
</reference>
<proteinExistence type="inferred from homology"/>
<evidence type="ECO:0000256" key="1">
    <source>
        <dbReference type="ARBA" id="ARBA00008270"/>
    </source>
</evidence>
<keyword evidence="4" id="KW-1185">Reference proteome</keyword>